<evidence type="ECO:0008006" key="2">
    <source>
        <dbReference type="Google" id="ProtNLM"/>
    </source>
</evidence>
<reference evidence="1" key="1">
    <citation type="submission" date="2018-05" db="EMBL/GenBank/DDBJ databases">
        <authorList>
            <person name="Lanie J.A."/>
            <person name="Ng W.-L."/>
            <person name="Kazmierczak K.M."/>
            <person name="Andrzejewski T.M."/>
            <person name="Davidsen T.M."/>
            <person name="Wayne K.J."/>
            <person name="Tettelin H."/>
            <person name="Glass J.I."/>
            <person name="Rusch D."/>
            <person name="Podicherti R."/>
            <person name="Tsui H.-C.T."/>
            <person name="Winkler M.E."/>
        </authorList>
    </citation>
    <scope>NUCLEOTIDE SEQUENCE</scope>
</reference>
<organism evidence="1">
    <name type="scientific">marine metagenome</name>
    <dbReference type="NCBI Taxonomy" id="408172"/>
    <lineage>
        <taxon>unclassified sequences</taxon>
        <taxon>metagenomes</taxon>
        <taxon>ecological metagenomes</taxon>
    </lineage>
</organism>
<dbReference type="SUPFAM" id="SSF50974">
    <property type="entry name" value="Nitrous oxide reductase, N-terminal domain"/>
    <property type="match status" value="1"/>
</dbReference>
<dbReference type="AlphaFoldDB" id="A0A382XG16"/>
<dbReference type="InterPro" id="IPR051200">
    <property type="entry name" value="Host-pathogen_enzymatic-act"/>
</dbReference>
<dbReference type="InterPro" id="IPR011045">
    <property type="entry name" value="N2O_reductase_N"/>
</dbReference>
<name>A0A382XG16_9ZZZZ</name>
<protein>
    <recommendedName>
        <fullName evidence="2">YncE family protein</fullName>
    </recommendedName>
</protein>
<dbReference type="Gene3D" id="2.130.10.10">
    <property type="entry name" value="YVTN repeat-like/Quinoprotein amine dehydrogenase"/>
    <property type="match status" value="1"/>
</dbReference>
<dbReference type="NCBIfam" id="TIGR02276">
    <property type="entry name" value="beta_rpt_yvtn"/>
    <property type="match status" value="1"/>
</dbReference>
<evidence type="ECO:0000313" key="1">
    <source>
        <dbReference type="EMBL" id="SVD69923.1"/>
    </source>
</evidence>
<dbReference type="Pfam" id="PF02239">
    <property type="entry name" value="Cytochrom_D1"/>
    <property type="match status" value="1"/>
</dbReference>
<dbReference type="InterPro" id="IPR015943">
    <property type="entry name" value="WD40/YVTN_repeat-like_dom_sf"/>
</dbReference>
<dbReference type="PANTHER" id="PTHR47197">
    <property type="entry name" value="PROTEIN NIRF"/>
    <property type="match status" value="1"/>
</dbReference>
<proteinExistence type="predicted"/>
<gene>
    <name evidence="1" type="ORF">METZ01_LOCUS422777</name>
</gene>
<dbReference type="PANTHER" id="PTHR47197:SF3">
    <property type="entry name" value="DIHYDRO-HEME D1 DEHYDROGENASE"/>
    <property type="match status" value="1"/>
</dbReference>
<feature type="non-terminal residue" evidence="1">
    <location>
        <position position="199"/>
    </location>
</feature>
<sequence>MKNLCLTLLALLHVSLGAAPKKIGHPAFLSPHVQPILVHEDHVFVANTPSDTVDVIDAKSRKIVHRIDVGIDPVSLALRPDGKELWVANHVSDSVSVIDLDQSKPTFTHIVATIQDIAPKTRATRFDEPMGIAFANDRKAYVALSSENKIAVVDVATRRIIKRLTITAQDPRAIVVRGNRLYVLPFESNNKTQLSGGYK</sequence>
<dbReference type="EMBL" id="UINC01167418">
    <property type="protein sequence ID" value="SVD69923.1"/>
    <property type="molecule type" value="Genomic_DNA"/>
</dbReference>
<dbReference type="InterPro" id="IPR011964">
    <property type="entry name" value="YVTN_b-propeller_repeat"/>
</dbReference>
<accession>A0A382XG16</accession>